<evidence type="ECO:0000313" key="2">
    <source>
        <dbReference type="Proteomes" id="UP000026915"/>
    </source>
</evidence>
<organism evidence="1 2">
    <name type="scientific">Theobroma cacao</name>
    <name type="common">Cacao</name>
    <name type="synonym">Cocoa</name>
    <dbReference type="NCBI Taxonomy" id="3641"/>
    <lineage>
        <taxon>Eukaryota</taxon>
        <taxon>Viridiplantae</taxon>
        <taxon>Streptophyta</taxon>
        <taxon>Embryophyta</taxon>
        <taxon>Tracheophyta</taxon>
        <taxon>Spermatophyta</taxon>
        <taxon>Magnoliopsida</taxon>
        <taxon>eudicotyledons</taxon>
        <taxon>Gunneridae</taxon>
        <taxon>Pentapetalae</taxon>
        <taxon>rosids</taxon>
        <taxon>malvids</taxon>
        <taxon>Malvales</taxon>
        <taxon>Malvaceae</taxon>
        <taxon>Byttnerioideae</taxon>
        <taxon>Theobroma</taxon>
    </lineage>
</organism>
<reference evidence="1 2" key="1">
    <citation type="journal article" date="2013" name="Genome Biol.">
        <title>The genome sequence of the most widely cultivated cacao type and its use to identify candidate genes regulating pod color.</title>
        <authorList>
            <person name="Motamayor J.C."/>
            <person name="Mockaitis K."/>
            <person name="Schmutz J."/>
            <person name="Haiminen N."/>
            <person name="Iii D.L."/>
            <person name="Cornejo O."/>
            <person name="Findley S.D."/>
            <person name="Zheng P."/>
            <person name="Utro F."/>
            <person name="Royaert S."/>
            <person name="Saski C."/>
            <person name="Jenkins J."/>
            <person name="Podicheti R."/>
            <person name="Zhao M."/>
            <person name="Scheffler B.E."/>
            <person name="Stack J.C."/>
            <person name="Feltus F.A."/>
            <person name="Mustiga G.M."/>
            <person name="Amores F."/>
            <person name="Phillips W."/>
            <person name="Marelli J.P."/>
            <person name="May G.D."/>
            <person name="Shapiro H."/>
            <person name="Ma J."/>
            <person name="Bustamante C.D."/>
            <person name="Schnell R.J."/>
            <person name="Main D."/>
            <person name="Gilbert D."/>
            <person name="Parida L."/>
            <person name="Kuhn D.N."/>
        </authorList>
    </citation>
    <scope>NUCLEOTIDE SEQUENCE [LARGE SCALE GENOMIC DNA]</scope>
    <source>
        <strain evidence="2">cv. Matina 1-6</strain>
    </source>
</reference>
<dbReference type="HOGENOM" id="CLU_2431388_0_0_1"/>
<protein>
    <submittedName>
        <fullName evidence="1">Uncharacterized protein</fullName>
    </submittedName>
</protein>
<gene>
    <name evidence="1" type="ORF">TCM_005812</name>
</gene>
<accession>A0A061E2U0</accession>
<dbReference type="AlphaFoldDB" id="A0A061E2U0"/>
<keyword evidence="2" id="KW-1185">Reference proteome</keyword>
<dbReference type="Gramene" id="EOX96588">
    <property type="protein sequence ID" value="EOX96588"/>
    <property type="gene ID" value="TCM_005812"/>
</dbReference>
<sequence>MINWHLYLNYYSEFMALDHTVHVPFICYSHNSQLQLALREINETELYQVPFSRNAILYFLVSLTLPLWDGDFGEDKVGWDGRCKVASITFF</sequence>
<dbReference type="EMBL" id="CM001879">
    <property type="protein sequence ID" value="EOX96588.1"/>
    <property type="molecule type" value="Genomic_DNA"/>
</dbReference>
<evidence type="ECO:0000313" key="1">
    <source>
        <dbReference type="EMBL" id="EOX96588.1"/>
    </source>
</evidence>
<dbReference type="InParanoid" id="A0A061E2U0"/>
<proteinExistence type="predicted"/>
<name>A0A061E2U0_THECC</name>
<dbReference type="Proteomes" id="UP000026915">
    <property type="component" value="Chromosome 1"/>
</dbReference>